<dbReference type="STRING" id="706433.HMPREF9430_00678"/>
<accession>E7MMD6</accession>
<comment type="caution">
    <text evidence="1">The sequence shown here is derived from an EMBL/GenBank/DDBJ whole genome shotgun (WGS) entry which is preliminary data.</text>
</comment>
<dbReference type="AlphaFoldDB" id="E7MMD6"/>
<evidence type="ECO:0000313" key="2">
    <source>
        <dbReference type="Proteomes" id="UP000004097"/>
    </source>
</evidence>
<dbReference type="Gene3D" id="3.40.50.2300">
    <property type="match status" value="4"/>
</dbReference>
<sequence>MILMSLSEYTLARKKGKADEETLAVLNNSIFSDLPKVYVGILEIPLDLVVGTVTSSRATSFTENWMPTLDEDTEFATKWSRLYTSQIEEGIREPIQVYEYMHAFFVKEGNKRVSVLKYLQAPSIMAEITRIMPIHNDSQEMQVYEEFLRFQKVTNLYTPYFTIPGSYQLLADMLEQNLETKWPQDLIHTFQGAFYRFELVTKDITQNQPSFNISDAFLIYLSIFTFDSLLDKNRIILRHRIERILKEFNRSESNVSLEYKAKSQSILSLLNFRKQYYSEHKPLTMAFLYPADDLNDLQTAVIESGRTYLNNRYEGVLNTTAYTGCSDTKTTEKIIQQACQDHEWIITTSPLLLKDTLKAATDYPDHKFMNHCTPLVSHIINTYALRSYELFFLMGILAGMVHDQRLIGYLPYDNEVSVIELNAFALGVSWTSPDAKVHILKEPCQNAIIMDNRSTTHKPGLYRFEEAQEECLAAPIYNWSLFYDLLVQDILTHKEISEQSYWLGLSSGAEELYLPSSTSTTILRSMNHFITAIKEGTIVPFTGSIETRTGKQIIEADSTLQPLDIIRINWLNNNIVGELSSNNIPRDELTEIKTTDEDTSH</sequence>
<keyword evidence="2" id="KW-1185">Reference proteome</keyword>
<proteinExistence type="predicted"/>
<dbReference type="PANTHER" id="PTHR43208:SF1">
    <property type="entry name" value="ABC TRANSPORTER SUBSTRATE-BINDING PROTEIN"/>
    <property type="match status" value="1"/>
</dbReference>
<dbReference type="eggNOG" id="COG1744">
    <property type="taxonomic scope" value="Bacteria"/>
</dbReference>
<dbReference type="Proteomes" id="UP000004097">
    <property type="component" value="Unassembled WGS sequence"/>
</dbReference>
<dbReference type="HOGENOM" id="CLU_418494_0_0_9"/>
<organism evidence="1 2">
    <name type="scientific">Solobacterium moorei F0204</name>
    <dbReference type="NCBI Taxonomy" id="706433"/>
    <lineage>
        <taxon>Bacteria</taxon>
        <taxon>Bacillati</taxon>
        <taxon>Bacillota</taxon>
        <taxon>Erysipelotrichia</taxon>
        <taxon>Erysipelotrichales</taxon>
        <taxon>Erysipelotrichaceae</taxon>
        <taxon>Solobacterium</taxon>
    </lineage>
</organism>
<evidence type="ECO:0000313" key="1">
    <source>
        <dbReference type="EMBL" id="EFW24791.1"/>
    </source>
</evidence>
<dbReference type="InterPro" id="IPR052910">
    <property type="entry name" value="ABC-Purine-Binding"/>
</dbReference>
<dbReference type="EMBL" id="AECQ01000011">
    <property type="protein sequence ID" value="EFW24791.1"/>
    <property type="molecule type" value="Genomic_DNA"/>
</dbReference>
<name>E7MMD6_9FIRM</name>
<reference evidence="1 2" key="1">
    <citation type="submission" date="2010-08" db="EMBL/GenBank/DDBJ databases">
        <authorList>
            <person name="Weinstock G."/>
            <person name="Sodergren E."/>
            <person name="Clifton S."/>
            <person name="Fulton L."/>
            <person name="Fulton B."/>
            <person name="Courtney L."/>
            <person name="Fronick C."/>
            <person name="Harrison M."/>
            <person name="Strong C."/>
            <person name="Farmer C."/>
            <person name="Delahaunty K."/>
            <person name="Markovic C."/>
            <person name="Hall O."/>
            <person name="Minx P."/>
            <person name="Tomlinson C."/>
            <person name="Mitreva M."/>
            <person name="Hou S."/>
            <person name="Chen J."/>
            <person name="Wollam A."/>
            <person name="Pepin K.H."/>
            <person name="Johnson M."/>
            <person name="Bhonagiri V."/>
            <person name="Zhang X."/>
            <person name="Suruliraj S."/>
            <person name="Warren W."/>
            <person name="Chinwalla A."/>
            <person name="Mardis E.R."/>
            <person name="Wilson R.K."/>
        </authorList>
    </citation>
    <scope>NUCLEOTIDE SEQUENCE [LARGE SCALE GENOMIC DNA]</scope>
    <source>
        <strain evidence="1 2">F0204</strain>
    </source>
</reference>
<dbReference type="PANTHER" id="PTHR43208">
    <property type="entry name" value="ABC TRANSPORTER SUBSTRATE-BINDING PROTEIN"/>
    <property type="match status" value="1"/>
</dbReference>
<gene>
    <name evidence="1" type="ORF">HMPREF9430_00678</name>
</gene>
<protein>
    <submittedName>
        <fullName evidence="1">Uncharacterized protein</fullName>
    </submittedName>
</protein>